<gene>
    <name evidence="2" type="ORF">B0A48_15083</name>
</gene>
<evidence type="ECO:0000313" key="2">
    <source>
        <dbReference type="EMBL" id="OQN99234.1"/>
    </source>
</evidence>
<feature type="compositionally biased region" description="Polar residues" evidence="1">
    <location>
        <begin position="637"/>
        <end position="654"/>
    </location>
</feature>
<dbReference type="Proteomes" id="UP000192596">
    <property type="component" value="Unassembled WGS sequence"/>
</dbReference>
<reference evidence="3" key="1">
    <citation type="submission" date="2017-03" db="EMBL/GenBank/DDBJ databases">
        <title>Genomes of endolithic fungi from Antarctica.</title>
        <authorList>
            <person name="Coleine C."/>
            <person name="Masonjones S."/>
            <person name="Stajich J.E."/>
        </authorList>
    </citation>
    <scope>NUCLEOTIDE SEQUENCE [LARGE SCALE GENOMIC DNA]</scope>
    <source>
        <strain evidence="3">CCFEE 5527</strain>
    </source>
</reference>
<proteinExistence type="predicted"/>
<sequence>MSNLLQRLRILQRQVQQQRSWLDAFHRRSKTVATSPPPSSVPPSVTSSALHRSYATEATKLKPRTYRARHLDLAERQREPKPRQLPQLKTKNLDEIIEIYDGLTPTQKSYLSDNNYFALINSIRTHISIEKYKPEQQRDRSITERGLALGERIASDLRNSRLSKVGPNTFVLLTLFTETQTWDAGNKFWAWLREQNDAMASAKAYSIAIRMLAAQDTDLVEIESVYQEALTRSNVNFVTYHFSPTSVVPDRTQEHLSGIDELPTSLLSSIMIARLQRGDTKNAYLTLDTLLRLKPRVVALTKDLTEVLPERPLTEAWALFAMLCRTKVGPANLVFRAMISLIKPAVTLEDRNRHVWVIRTMLSAAYMQVGAGGVLVNNVISEILIAVTQIMRLDSASNLPPDQRELLASAVHEVYESMSVLFVKLGVTPSLSVYHSAIVNFAGQGRRKESMTLALEHAKALGYKPTIITHRSVITAAGQLRDVDIIASGWKSLVEERARLNQYPDATDAHILTKAALLADKPEFARAMLAEMTHLDTAEVGRVVSRIVESEETRETEALPSRALVEDILTDVGKLNEDVQVFQQYIDRGESIDQLAISGKLPMTLTRIPDEIFLPEAEMERLYDELTTDPTSLPIMTESTSPGSNIGPETNESRPSIPIATLRYENWKTMNYLLAISQRSDVAYNAAVDEAVAMGKRPPTRAEMSAVGDSKGVPVGLSDFKDGGGVATGVGGDEMLDDMNGGLNFGARERILELRRIEDQL</sequence>
<accession>A0A1V8SJA0</accession>
<dbReference type="InParanoid" id="A0A1V8SJA0"/>
<evidence type="ECO:0008006" key="4">
    <source>
        <dbReference type="Google" id="ProtNLM"/>
    </source>
</evidence>
<dbReference type="InterPro" id="IPR011990">
    <property type="entry name" value="TPR-like_helical_dom_sf"/>
</dbReference>
<comment type="caution">
    <text evidence="2">The sequence shown here is derived from an EMBL/GenBank/DDBJ whole genome shotgun (WGS) entry which is preliminary data.</text>
</comment>
<dbReference type="AlphaFoldDB" id="A0A1V8SJA0"/>
<dbReference type="Gene3D" id="1.25.40.10">
    <property type="entry name" value="Tetratricopeptide repeat domain"/>
    <property type="match status" value="1"/>
</dbReference>
<protein>
    <recommendedName>
        <fullName evidence="4">Pentacotripeptide-repeat region of PRORP domain-containing protein</fullName>
    </recommendedName>
</protein>
<dbReference type="EMBL" id="NAJO01000041">
    <property type="protein sequence ID" value="OQN99234.1"/>
    <property type="molecule type" value="Genomic_DNA"/>
</dbReference>
<organism evidence="2 3">
    <name type="scientific">Cryoendolithus antarcticus</name>
    <dbReference type="NCBI Taxonomy" id="1507870"/>
    <lineage>
        <taxon>Eukaryota</taxon>
        <taxon>Fungi</taxon>
        <taxon>Dikarya</taxon>
        <taxon>Ascomycota</taxon>
        <taxon>Pezizomycotina</taxon>
        <taxon>Dothideomycetes</taxon>
        <taxon>Dothideomycetidae</taxon>
        <taxon>Cladosporiales</taxon>
        <taxon>Cladosporiaceae</taxon>
        <taxon>Cryoendolithus</taxon>
    </lineage>
</organism>
<feature type="region of interest" description="Disordered" evidence="1">
    <location>
        <begin position="630"/>
        <end position="654"/>
    </location>
</feature>
<dbReference type="OrthoDB" id="185373at2759"/>
<name>A0A1V8SJA0_9PEZI</name>
<evidence type="ECO:0000256" key="1">
    <source>
        <dbReference type="SAM" id="MobiDB-lite"/>
    </source>
</evidence>
<feature type="region of interest" description="Disordered" evidence="1">
    <location>
        <begin position="28"/>
        <end position="48"/>
    </location>
</feature>
<evidence type="ECO:0000313" key="3">
    <source>
        <dbReference type="Proteomes" id="UP000192596"/>
    </source>
</evidence>
<keyword evidence="3" id="KW-1185">Reference proteome</keyword>